<organism evidence="1 2">
    <name type="scientific">Croceitalea dokdonensis DOKDO 023</name>
    <dbReference type="NCBI Taxonomy" id="1300341"/>
    <lineage>
        <taxon>Bacteria</taxon>
        <taxon>Pseudomonadati</taxon>
        <taxon>Bacteroidota</taxon>
        <taxon>Flavobacteriia</taxon>
        <taxon>Flavobacteriales</taxon>
        <taxon>Flavobacteriaceae</taxon>
        <taxon>Croceitalea</taxon>
    </lineage>
</organism>
<gene>
    <name evidence="1" type="ORF">I595_3448</name>
</gene>
<protein>
    <submittedName>
        <fullName evidence="1">Uncharacterized protein</fullName>
    </submittedName>
</protein>
<dbReference type="STRING" id="1300341.I595_3448"/>
<sequence>MFSFVPFFLLPSLKKECKNTIKYLFYKVLLFLLSGPKNSATIT</sequence>
<reference evidence="1 2" key="1">
    <citation type="submission" date="2015-09" db="EMBL/GenBank/DDBJ databases">
        <title>Genome sequence of the marine flavobacterium Croceitalea dokdonensis DOKDO 023 that contains proton- and sodium-pumping rhodopsins.</title>
        <authorList>
            <person name="Kwon S.-K."/>
            <person name="Lee H.K."/>
            <person name="Kwak M.-J."/>
            <person name="Kim J.F."/>
        </authorList>
    </citation>
    <scope>NUCLEOTIDE SEQUENCE [LARGE SCALE GENOMIC DNA]</scope>
    <source>
        <strain evidence="1 2">DOKDO 023</strain>
    </source>
</reference>
<keyword evidence="2" id="KW-1185">Reference proteome</keyword>
<dbReference type="AlphaFoldDB" id="A0A0P7A1W7"/>
<dbReference type="Proteomes" id="UP000050280">
    <property type="component" value="Unassembled WGS sequence"/>
</dbReference>
<accession>A0A0P7A1W7</accession>
<comment type="caution">
    <text evidence="1">The sequence shown here is derived from an EMBL/GenBank/DDBJ whole genome shotgun (WGS) entry which is preliminary data.</text>
</comment>
<dbReference type="EMBL" id="LDJX01000009">
    <property type="protein sequence ID" value="KPM30427.1"/>
    <property type="molecule type" value="Genomic_DNA"/>
</dbReference>
<evidence type="ECO:0000313" key="1">
    <source>
        <dbReference type="EMBL" id="KPM30427.1"/>
    </source>
</evidence>
<name>A0A0P7A1W7_9FLAO</name>
<evidence type="ECO:0000313" key="2">
    <source>
        <dbReference type="Proteomes" id="UP000050280"/>
    </source>
</evidence>
<proteinExistence type="predicted"/>